<dbReference type="EMBL" id="BGZK01000185">
    <property type="protein sequence ID" value="GBP26806.1"/>
    <property type="molecule type" value="Genomic_DNA"/>
</dbReference>
<reference evidence="1 2" key="1">
    <citation type="journal article" date="2019" name="Commun. Biol.">
        <title>The bagworm genome reveals a unique fibroin gene that provides high tensile strength.</title>
        <authorList>
            <person name="Kono N."/>
            <person name="Nakamura H."/>
            <person name="Ohtoshi R."/>
            <person name="Tomita M."/>
            <person name="Numata K."/>
            <person name="Arakawa K."/>
        </authorList>
    </citation>
    <scope>NUCLEOTIDE SEQUENCE [LARGE SCALE GENOMIC DNA]</scope>
</reference>
<dbReference type="Proteomes" id="UP000299102">
    <property type="component" value="Unassembled WGS sequence"/>
</dbReference>
<evidence type="ECO:0000313" key="1">
    <source>
        <dbReference type="EMBL" id="GBP26806.1"/>
    </source>
</evidence>
<comment type="caution">
    <text evidence="1">The sequence shown here is derived from an EMBL/GenBank/DDBJ whole genome shotgun (WGS) entry which is preliminary data.</text>
</comment>
<evidence type="ECO:0000313" key="2">
    <source>
        <dbReference type="Proteomes" id="UP000299102"/>
    </source>
</evidence>
<protein>
    <submittedName>
        <fullName evidence="1">Uncharacterized protein</fullName>
    </submittedName>
</protein>
<keyword evidence="2" id="KW-1185">Reference proteome</keyword>
<name>A0A4C1ULF8_EUMVA</name>
<gene>
    <name evidence="1" type="ORF">EVAR_81171_1</name>
</gene>
<proteinExistence type="predicted"/>
<dbReference type="AlphaFoldDB" id="A0A4C1ULF8"/>
<accession>A0A4C1ULF8</accession>
<sequence length="136" mass="15684">MRMIPRPELKRETSRLYSKIVQHKRLRNTFQVYGAEDAHGKLLIASRHHTVTALLLLAYCAVTLRCNSRRFNKIPSERRTSSYSLPYFGAATGTPTSLAYRAVYFVKILPQKVVLIKHGGFRNEKGPKRHKEKTLM</sequence>
<organism evidence="1 2">
    <name type="scientific">Eumeta variegata</name>
    <name type="common">Bagworm moth</name>
    <name type="synonym">Eumeta japonica</name>
    <dbReference type="NCBI Taxonomy" id="151549"/>
    <lineage>
        <taxon>Eukaryota</taxon>
        <taxon>Metazoa</taxon>
        <taxon>Ecdysozoa</taxon>
        <taxon>Arthropoda</taxon>
        <taxon>Hexapoda</taxon>
        <taxon>Insecta</taxon>
        <taxon>Pterygota</taxon>
        <taxon>Neoptera</taxon>
        <taxon>Endopterygota</taxon>
        <taxon>Lepidoptera</taxon>
        <taxon>Glossata</taxon>
        <taxon>Ditrysia</taxon>
        <taxon>Tineoidea</taxon>
        <taxon>Psychidae</taxon>
        <taxon>Oiketicinae</taxon>
        <taxon>Eumeta</taxon>
    </lineage>
</organism>